<proteinExistence type="predicted"/>
<evidence type="ECO:0000313" key="4">
    <source>
        <dbReference type="Proteomes" id="UP000494106"/>
    </source>
</evidence>
<dbReference type="Proteomes" id="UP000494256">
    <property type="component" value="Unassembled WGS sequence"/>
</dbReference>
<dbReference type="EMBL" id="CADEBD010000344">
    <property type="protein sequence ID" value="CAB3249298.1"/>
    <property type="molecule type" value="Genomic_DNA"/>
</dbReference>
<evidence type="ECO:0000256" key="1">
    <source>
        <dbReference type="SAM" id="SignalP"/>
    </source>
</evidence>
<comment type="caution">
    <text evidence="3">The sequence shown here is derived from an EMBL/GenBank/DDBJ whole genome shotgun (WGS) entry which is preliminary data.</text>
</comment>
<keyword evidence="1" id="KW-0732">Signal</keyword>
<dbReference type="Proteomes" id="UP000494106">
    <property type="component" value="Unassembled WGS sequence"/>
</dbReference>
<sequence>MFVKGFLLLFGCWLVVYINAKALKNSPGLSATDNTVELKEELDSISTLKTTFVEQQPPVLTTASGFSTDTLQISLDNPTIEDRDTLKVKPCAIGYHRESRFCVFNNTEFEYD</sequence>
<feature type="signal peptide" evidence="1">
    <location>
        <begin position="1"/>
        <end position="20"/>
    </location>
</feature>
<gene>
    <name evidence="2" type="ORF">APLA_LOCUS10527</name>
    <name evidence="3" type="ORF">APLA_LOCUS12790</name>
</gene>
<evidence type="ECO:0000313" key="2">
    <source>
        <dbReference type="EMBL" id="CAB3245641.1"/>
    </source>
</evidence>
<dbReference type="AlphaFoldDB" id="A0A8S1AJ35"/>
<name>A0A8S1AJ35_ARCPL</name>
<reference evidence="4 5" key="1">
    <citation type="submission" date="2020-04" db="EMBL/GenBank/DDBJ databases">
        <authorList>
            <person name="Wallbank WR R."/>
            <person name="Pardo Diaz C."/>
            <person name="Kozak K."/>
            <person name="Martin S."/>
            <person name="Jiggins C."/>
            <person name="Moest M."/>
            <person name="Warren A I."/>
            <person name="Byers J.R.P. K."/>
            <person name="Montejo-Kovacevich G."/>
            <person name="Yen C E."/>
        </authorList>
    </citation>
    <scope>NUCLEOTIDE SEQUENCE [LARGE SCALE GENOMIC DNA]</scope>
</reference>
<organism evidence="3 5">
    <name type="scientific">Arctia plantaginis</name>
    <name type="common">Wood tiger moth</name>
    <name type="synonym">Phalaena plantaginis</name>
    <dbReference type="NCBI Taxonomy" id="874455"/>
    <lineage>
        <taxon>Eukaryota</taxon>
        <taxon>Metazoa</taxon>
        <taxon>Ecdysozoa</taxon>
        <taxon>Arthropoda</taxon>
        <taxon>Hexapoda</taxon>
        <taxon>Insecta</taxon>
        <taxon>Pterygota</taxon>
        <taxon>Neoptera</taxon>
        <taxon>Endopterygota</taxon>
        <taxon>Lepidoptera</taxon>
        <taxon>Glossata</taxon>
        <taxon>Ditrysia</taxon>
        <taxon>Noctuoidea</taxon>
        <taxon>Erebidae</taxon>
        <taxon>Arctiinae</taxon>
        <taxon>Arctia</taxon>
    </lineage>
</organism>
<accession>A0A8S1AJ35</accession>
<protein>
    <submittedName>
        <fullName evidence="3">Uncharacterized protein</fullName>
    </submittedName>
</protein>
<keyword evidence="4" id="KW-1185">Reference proteome</keyword>
<evidence type="ECO:0000313" key="5">
    <source>
        <dbReference type="Proteomes" id="UP000494256"/>
    </source>
</evidence>
<dbReference type="OrthoDB" id="7369356at2759"/>
<feature type="chain" id="PRO_5036273088" evidence="1">
    <location>
        <begin position="21"/>
        <end position="112"/>
    </location>
</feature>
<evidence type="ECO:0000313" key="3">
    <source>
        <dbReference type="EMBL" id="CAB3249298.1"/>
    </source>
</evidence>
<dbReference type="EMBL" id="CADEBC010000525">
    <property type="protein sequence ID" value="CAB3245641.1"/>
    <property type="molecule type" value="Genomic_DNA"/>
</dbReference>